<dbReference type="PANTHER" id="PTHR27005">
    <property type="entry name" value="WALL-ASSOCIATED RECEPTOR KINASE-LIKE 21"/>
    <property type="match status" value="1"/>
</dbReference>
<dbReference type="PANTHER" id="PTHR27005:SF468">
    <property type="entry name" value="OS01G0310500 PROTEIN"/>
    <property type="match status" value="1"/>
</dbReference>
<dbReference type="InterPro" id="IPR025287">
    <property type="entry name" value="WAK_GUB"/>
</dbReference>
<evidence type="ECO:0000256" key="4">
    <source>
        <dbReference type="ARBA" id="ARBA00022553"/>
    </source>
</evidence>
<dbReference type="PROSITE" id="PS50011">
    <property type="entry name" value="PROTEIN_KINASE_DOM"/>
    <property type="match status" value="1"/>
</dbReference>
<feature type="binding site" evidence="20">
    <location>
        <position position="440"/>
    </location>
    <ligand>
        <name>ATP</name>
        <dbReference type="ChEBI" id="CHEBI:30616"/>
    </ligand>
</feature>
<keyword evidence="4" id="KW-0597">Phosphoprotein</keyword>
<accession>A0A6J1CJM0</accession>
<dbReference type="KEGG" id="mcha:111011910"/>
<evidence type="ECO:0000313" key="26">
    <source>
        <dbReference type="RefSeq" id="XP_022141581.1"/>
    </source>
</evidence>
<dbReference type="GO" id="GO:0030247">
    <property type="term" value="F:polysaccharide binding"/>
    <property type="evidence" value="ECO:0007669"/>
    <property type="project" value="InterPro"/>
</dbReference>
<feature type="domain" description="EGF-like" evidence="24">
    <location>
        <begin position="288"/>
        <end position="321"/>
    </location>
</feature>
<dbReference type="InterPro" id="IPR008271">
    <property type="entry name" value="Ser/Thr_kinase_AS"/>
</dbReference>
<evidence type="ECO:0000256" key="19">
    <source>
        <dbReference type="PROSITE-ProRule" id="PRU00076"/>
    </source>
</evidence>
<sequence>METLMRLIITAVQIGILSAAAATAAAGASQALPGCEEWCGDVQIPYPFGMKEGCYLNEKFFISCNKTHNDSPKAFLQGGNLNVTNISISGELNILHFWARDCYPPNTLPDLSTAFLNTEFAVSSAKNKFTVIGCDTFSFISGLVGGTQFYKSACVALCDDITTVKDGACSGNGCCQLEIPKGLNNLNYTVSSFDNHTNVLSFNPCGYAFVIEEDKFNFSSKYIRHFPLERVPLVLDWAISNNTCENTTNCICGPSSRKVNFVEDGSEYRCQCSDGFEGNPYLPRGCQDVDECKDGRHDCKFECVNTEGNYTCNCPEGFRGDGRREGEGCTRNSKSFVQIIVGVTVGFTVLLIGLTWFYLGYRKWKFVKLKEEFFEKNGGLMLQQHLSQWQTSADMVRIFTQEELEKATNKYDESAVVGKGGYGTVYKGVLEDGLVVAIKKSKLVDQSQTSQFINEVMVLSQINHRNVVKLLGCCLETQVPLLVYEFITNGTLYDHIHDKANHDYSLPWEARLRIASETAGVISYLHSSASTPIIHRDIKTTNILLDQNYTAKVSDFGASKLVPLDQTQLSTMVQGTLGYLDPEYLLTSELTEKSDVYSFGIVLMELITGKKAVSFEGPEAERNLAMYVLCAMKEDRLEEVVEKGMAREGKLEQIKEVAKVAKECLRVRGEERPSMKEVAMELEGLRVLVENKWVNDNNLINAEEMVAYLLEDNNGASESTLLSMNNVVDDSMKVQILPRIHDGR</sequence>
<dbReference type="Gene3D" id="3.30.200.20">
    <property type="entry name" value="Phosphorylase Kinase, domain 1"/>
    <property type="match status" value="1"/>
</dbReference>
<keyword evidence="25" id="KW-1185">Reference proteome</keyword>
<dbReference type="InterPro" id="IPR018097">
    <property type="entry name" value="EGF_Ca-bd_CS"/>
</dbReference>
<keyword evidence="12 21" id="KW-1133">Transmembrane helix</keyword>
<feature type="domain" description="Protein kinase" evidence="23">
    <location>
        <begin position="411"/>
        <end position="694"/>
    </location>
</feature>
<dbReference type="PROSITE" id="PS00107">
    <property type="entry name" value="PROTEIN_KINASE_ATP"/>
    <property type="match status" value="1"/>
</dbReference>
<evidence type="ECO:0000256" key="22">
    <source>
        <dbReference type="SAM" id="SignalP"/>
    </source>
</evidence>
<dbReference type="Gene3D" id="1.10.510.10">
    <property type="entry name" value="Transferase(Phosphotransferase) domain 1"/>
    <property type="match status" value="1"/>
</dbReference>
<comment type="subcellular location">
    <subcellularLocation>
        <location evidence="1">Membrane</location>
        <topology evidence="1">Single-pass type I membrane protein</topology>
    </subcellularLocation>
</comment>
<dbReference type="GO" id="GO:0004674">
    <property type="term" value="F:protein serine/threonine kinase activity"/>
    <property type="evidence" value="ECO:0007669"/>
    <property type="project" value="UniProtKB-KW"/>
</dbReference>
<dbReference type="InterPro" id="IPR001245">
    <property type="entry name" value="Ser-Thr/Tyr_kinase_cat_dom"/>
</dbReference>
<evidence type="ECO:0000256" key="1">
    <source>
        <dbReference type="ARBA" id="ARBA00004479"/>
    </source>
</evidence>
<evidence type="ECO:0000256" key="5">
    <source>
        <dbReference type="ARBA" id="ARBA00022679"/>
    </source>
</evidence>
<evidence type="ECO:0000256" key="20">
    <source>
        <dbReference type="PROSITE-ProRule" id="PRU10141"/>
    </source>
</evidence>
<dbReference type="InterPro" id="IPR000742">
    <property type="entry name" value="EGF"/>
</dbReference>
<comment type="catalytic activity">
    <reaction evidence="16">
        <text>L-seryl-[protein] + ATP = O-phospho-L-seryl-[protein] + ADP + H(+)</text>
        <dbReference type="Rhea" id="RHEA:17989"/>
        <dbReference type="Rhea" id="RHEA-COMP:9863"/>
        <dbReference type="Rhea" id="RHEA-COMP:11604"/>
        <dbReference type="ChEBI" id="CHEBI:15378"/>
        <dbReference type="ChEBI" id="CHEBI:29999"/>
        <dbReference type="ChEBI" id="CHEBI:30616"/>
        <dbReference type="ChEBI" id="CHEBI:83421"/>
        <dbReference type="ChEBI" id="CHEBI:456216"/>
    </reaction>
</comment>
<evidence type="ECO:0000313" key="25">
    <source>
        <dbReference type="Proteomes" id="UP000504603"/>
    </source>
</evidence>
<dbReference type="PROSITE" id="PS00010">
    <property type="entry name" value="ASX_HYDROXYL"/>
    <property type="match status" value="1"/>
</dbReference>
<dbReference type="InterPro" id="IPR001881">
    <property type="entry name" value="EGF-like_Ca-bd_dom"/>
</dbReference>
<keyword evidence="9 20" id="KW-0547">Nucleotide-binding</keyword>
<evidence type="ECO:0000256" key="11">
    <source>
        <dbReference type="ARBA" id="ARBA00022840"/>
    </source>
</evidence>
<dbReference type="SUPFAM" id="SSF56112">
    <property type="entry name" value="Protein kinase-like (PK-like)"/>
    <property type="match status" value="1"/>
</dbReference>
<dbReference type="AlphaFoldDB" id="A0A6J1CJM0"/>
<keyword evidence="14" id="KW-1015">Disulfide bond</keyword>
<evidence type="ECO:0000256" key="9">
    <source>
        <dbReference type="ARBA" id="ARBA00022741"/>
    </source>
</evidence>
<dbReference type="InterPro" id="IPR000152">
    <property type="entry name" value="EGF-type_Asp/Asn_hydroxyl_site"/>
</dbReference>
<keyword evidence="13 21" id="KW-0472">Membrane</keyword>
<organism evidence="25 26">
    <name type="scientific">Momordica charantia</name>
    <name type="common">Bitter gourd</name>
    <name type="synonym">Balsam pear</name>
    <dbReference type="NCBI Taxonomy" id="3673"/>
    <lineage>
        <taxon>Eukaryota</taxon>
        <taxon>Viridiplantae</taxon>
        <taxon>Streptophyta</taxon>
        <taxon>Embryophyta</taxon>
        <taxon>Tracheophyta</taxon>
        <taxon>Spermatophyta</taxon>
        <taxon>Magnoliopsida</taxon>
        <taxon>eudicotyledons</taxon>
        <taxon>Gunneridae</taxon>
        <taxon>Pentapetalae</taxon>
        <taxon>rosids</taxon>
        <taxon>fabids</taxon>
        <taxon>Cucurbitales</taxon>
        <taxon>Cucurbitaceae</taxon>
        <taxon>Momordiceae</taxon>
        <taxon>Momordica</taxon>
    </lineage>
</organism>
<dbReference type="InterPro" id="IPR011009">
    <property type="entry name" value="Kinase-like_dom_sf"/>
</dbReference>
<proteinExistence type="predicted"/>
<dbReference type="CDD" id="cd14066">
    <property type="entry name" value="STKc_IRAK"/>
    <property type="match status" value="1"/>
</dbReference>
<keyword evidence="6 21" id="KW-0812">Transmembrane</keyword>
<keyword evidence="8" id="KW-0677">Repeat</keyword>
<gene>
    <name evidence="26" type="primary">LOC111011910</name>
</gene>
<dbReference type="SMART" id="SM00220">
    <property type="entry name" value="S_TKc"/>
    <property type="match status" value="1"/>
</dbReference>
<evidence type="ECO:0000256" key="13">
    <source>
        <dbReference type="ARBA" id="ARBA00023136"/>
    </source>
</evidence>
<evidence type="ECO:0000256" key="12">
    <source>
        <dbReference type="ARBA" id="ARBA00022989"/>
    </source>
</evidence>
<dbReference type="GO" id="GO:0005886">
    <property type="term" value="C:plasma membrane"/>
    <property type="evidence" value="ECO:0007669"/>
    <property type="project" value="TreeGrafter"/>
</dbReference>
<protein>
    <submittedName>
        <fullName evidence="26">Wall-associated receptor kinase-like 16</fullName>
    </submittedName>
</protein>
<dbReference type="FunFam" id="2.10.25.10:FF:000038">
    <property type="entry name" value="Fibrillin 2"/>
    <property type="match status" value="1"/>
</dbReference>
<evidence type="ECO:0000256" key="2">
    <source>
        <dbReference type="ARBA" id="ARBA00022527"/>
    </source>
</evidence>
<keyword evidence="2" id="KW-0723">Serine/threonine-protein kinase</keyword>
<keyword evidence="5" id="KW-0808">Transferase</keyword>
<evidence type="ECO:0000256" key="18">
    <source>
        <dbReference type="ARBA" id="ARBA00058961"/>
    </source>
</evidence>
<evidence type="ECO:0000256" key="6">
    <source>
        <dbReference type="ARBA" id="ARBA00022692"/>
    </source>
</evidence>
<dbReference type="Proteomes" id="UP000504603">
    <property type="component" value="Unplaced"/>
</dbReference>
<dbReference type="SMART" id="SM00179">
    <property type="entry name" value="EGF_CA"/>
    <property type="match status" value="1"/>
</dbReference>
<feature type="signal peptide" evidence="22">
    <location>
        <begin position="1"/>
        <end position="19"/>
    </location>
</feature>
<dbReference type="GO" id="GO:0005524">
    <property type="term" value="F:ATP binding"/>
    <property type="evidence" value="ECO:0007669"/>
    <property type="project" value="UniProtKB-UniRule"/>
</dbReference>
<dbReference type="InterPro" id="IPR049883">
    <property type="entry name" value="NOTCH1_EGF-like"/>
</dbReference>
<dbReference type="InterPro" id="IPR000719">
    <property type="entry name" value="Prot_kinase_dom"/>
</dbReference>
<reference evidence="26" key="1">
    <citation type="submission" date="2025-08" db="UniProtKB">
        <authorList>
            <consortium name="RefSeq"/>
        </authorList>
    </citation>
    <scope>IDENTIFICATION</scope>
    <source>
        <strain evidence="26">OHB3-1</strain>
    </source>
</reference>
<evidence type="ECO:0000256" key="3">
    <source>
        <dbReference type="ARBA" id="ARBA00022536"/>
    </source>
</evidence>
<dbReference type="PROSITE" id="PS01187">
    <property type="entry name" value="EGF_CA"/>
    <property type="match status" value="1"/>
</dbReference>
<dbReference type="RefSeq" id="XP_022141581.1">
    <property type="nucleotide sequence ID" value="XM_022285889.1"/>
</dbReference>
<dbReference type="OrthoDB" id="4062651at2759"/>
<dbReference type="Pfam" id="PF13947">
    <property type="entry name" value="GUB_WAK_bind"/>
    <property type="match status" value="1"/>
</dbReference>
<dbReference type="InterPro" id="IPR017441">
    <property type="entry name" value="Protein_kinase_ATP_BS"/>
</dbReference>
<dbReference type="FunFam" id="1.10.510.10:FF:000084">
    <property type="entry name" value="Wall-associated receptor kinase 2"/>
    <property type="match status" value="1"/>
</dbReference>
<feature type="transmembrane region" description="Helical" evidence="21">
    <location>
        <begin position="336"/>
        <end position="359"/>
    </location>
</feature>
<name>A0A6J1CJM0_MOMCH</name>
<evidence type="ECO:0000256" key="21">
    <source>
        <dbReference type="SAM" id="Phobius"/>
    </source>
</evidence>
<evidence type="ECO:0000256" key="16">
    <source>
        <dbReference type="ARBA" id="ARBA00047558"/>
    </source>
</evidence>
<comment type="caution">
    <text evidence="19">Lacks conserved residue(s) required for the propagation of feature annotation.</text>
</comment>
<keyword evidence="3 19" id="KW-0245">EGF-like domain</keyword>
<dbReference type="GO" id="GO:0005509">
    <property type="term" value="F:calcium ion binding"/>
    <property type="evidence" value="ECO:0007669"/>
    <property type="project" value="InterPro"/>
</dbReference>
<dbReference type="FunFam" id="3.30.200.20:FF:000043">
    <property type="entry name" value="Wall-associated receptor kinase 2"/>
    <property type="match status" value="1"/>
</dbReference>
<keyword evidence="7 22" id="KW-0732">Signal</keyword>
<dbReference type="GO" id="GO:0007166">
    <property type="term" value="P:cell surface receptor signaling pathway"/>
    <property type="evidence" value="ECO:0007669"/>
    <property type="project" value="InterPro"/>
</dbReference>
<dbReference type="SUPFAM" id="SSF57196">
    <property type="entry name" value="EGF/Laminin"/>
    <property type="match status" value="1"/>
</dbReference>
<keyword evidence="15" id="KW-0325">Glycoprotein</keyword>
<comment type="catalytic activity">
    <reaction evidence="17">
        <text>L-threonyl-[protein] + ATP = O-phospho-L-threonyl-[protein] + ADP + H(+)</text>
        <dbReference type="Rhea" id="RHEA:46608"/>
        <dbReference type="Rhea" id="RHEA-COMP:11060"/>
        <dbReference type="Rhea" id="RHEA-COMP:11605"/>
        <dbReference type="ChEBI" id="CHEBI:15378"/>
        <dbReference type="ChEBI" id="CHEBI:30013"/>
        <dbReference type="ChEBI" id="CHEBI:30616"/>
        <dbReference type="ChEBI" id="CHEBI:61977"/>
        <dbReference type="ChEBI" id="CHEBI:456216"/>
    </reaction>
</comment>
<dbReference type="PROSITE" id="PS50026">
    <property type="entry name" value="EGF_3"/>
    <property type="match status" value="1"/>
</dbReference>
<evidence type="ECO:0000256" key="15">
    <source>
        <dbReference type="ARBA" id="ARBA00023180"/>
    </source>
</evidence>
<dbReference type="SMART" id="SM00181">
    <property type="entry name" value="EGF"/>
    <property type="match status" value="2"/>
</dbReference>
<dbReference type="Pfam" id="PF07714">
    <property type="entry name" value="PK_Tyr_Ser-Thr"/>
    <property type="match status" value="1"/>
</dbReference>
<evidence type="ECO:0000256" key="7">
    <source>
        <dbReference type="ARBA" id="ARBA00022729"/>
    </source>
</evidence>
<comment type="function">
    <text evidence="18">Serine/threonine-protein kinase that may function as a signaling receptor of extracellular matrix component. Binding to pectin may have significance in the control of cell expansion, morphogenesis and development.</text>
</comment>
<dbReference type="CDD" id="cd00054">
    <property type="entry name" value="EGF_CA"/>
    <property type="match status" value="1"/>
</dbReference>
<dbReference type="PROSITE" id="PS00108">
    <property type="entry name" value="PROTEIN_KINASE_ST"/>
    <property type="match status" value="1"/>
</dbReference>
<evidence type="ECO:0000256" key="10">
    <source>
        <dbReference type="ARBA" id="ARBA00022777"/>
    </source>
</evidence>
<evidence type="ECO:0000259" key="24">
    <source>
        <dbReference type="PROSITE" id="PS50026"/>
    </source>
</evidence>
<dbReference type="GeneID" id="111011910"/>
<feature type="chain" id="PRO_5026789863" evidence="22">
    <location>
        <begin position="20"/>
        <end position="744"/>
    </location>
</feature>
<keyword evidence="11 20" id="KW-0067">ATP-binding</keyword>
<dbReference type="InterPro" id="IPR045274">
    <property type="entry name" value="WAK-like"/>
</dbReference>
<dbReference type="Pfam" id="PF07645">
    <property type="entry name" value="EGF_CA"/>
    <property type="match status" value="1"/>
</dbReference>
<evidence type="ECO:0000256" key="8">
    <source>
        <dbReference type="ARBA" id="ARBA00022737"/>
    </source>
</evidence>
<keyword evidence="10" id="KW-0418">Kinase</keyword>
<evidence type="ECO:0000256" key="14">
    <source>
        <dbReference type="ARBA" id="ARBA00023157"/>
    </source>
</evidence>
<evidence type="ECO:0000256" key="17">
    <source>
        <dbReference type="ARBA" id="ARBA00047951"/>
    </source>
</evidence>
<evidence type="ECO:0000259" key="23">
    <source>
        <dbReference type="PROSITE" id="PS50011"/>
    </source>
</evidence>
<dbReference type="Gene3D" id="2.10.25.10">
    <property type="entry name" value="Laminin"/>
    <property type="match status" value="1"/>
</dbReference>